<evidence type="ECO:0000313" key="3">
    <source>
        <dbReference type="Proteomes" id="UP000800036"/>
    </source>
</evidence>
<reference evidence="2" key="1">
    <citation type="journal article" date="2020" name="Stud. Mycol.">
        <title>101 Dothideomycetes genomes: a test case for predicting lifestyles and emergence of pathogens.</title>
        <authorList>
            <person name="Haridas S."/>
            <person name="Albert R."/>
            <person name="Binder M."/>
            <person name="Bloem J."/>
            <person name="Labutti K."/>
            <person name="Salamov A."/>
            <person name="Andreopoulos B."/>
            <person name="Baker S."/>
            <person name="Barry K."/>
            <person name="Bills G."/>
            <person name="Bluhm B."/>
            <person name="Cannon C."/>
            <person name="Castanera R."/>
            <person name="Culley D."/>
            <person name="Daum C."/>
            <person name="Ezra D."/>
            <person name="Gonzalez J."/>
            <person name="Henrissat B."/>
            <person name="Kuo A."/>
            <person name="Liang C."/>
            <person name="Lipzen A."/>
            <person name="Lutzoni F."/>
            <person name="Magnuson J."/>
            <person name="Mondo S."/>
            <person name="Nolan M."/>
            <person name="Ohm R."/>
            <person name="Pangilinan J."/>
            <person name="Park H.-J."/>
            <person name="Ramirez L."/>
            <person name="Alfaro M."/>
            <person name="Sun H."/>
            <person name="Tritt A."/>
            <person name="Yoshinaga Y."/>
            <person name="Zwiers L.-H."/>
            <person name="Turgeon B."/>
            <person name="Goodwin S."/>
            <person name="Spatafora J."/>
            <person name="Crous P."/>
            <person name="Grigoriev I."/>
        </authorList>
    </citation>
    <scope>NUCLEOTIDE SEQUENCE</scope>
    <source>
        <strain evidence="2">CBS 107.79</strain>
    </source>
</reference>
<dbReference type="Proteomes" id="UP000800036">
    <property type="component" value="Unassembled WGS sequence"/>
</dbReference>
<feature type="compositionally biased region" description="Basic and acidic residues" evidence="1">
    <location>
        <begin position="49"/>
        <end position="60"/>
    </location>
</feature>
<sequence length="104" mass="11515">MGFLEVLHSPITRQQSGRLCDLKSDPKPKPSSAEKKTEPKAPTVTTKSDGAEGSKSEHGFDGIYSPTKQFKTRFEGRTVFTTVDPQAQRCHGWIIAPSHHSQLH</sequence>
<proteinExistence type="predicted"/>
<organism evidence="2 3">
    <name type="scientific">Bimuria novae-zelandiae CBS 107.79</name>
    <dbReference type="NCBI Taxonomy" id="1447943"/>
    <lineage>
        <taxon>Eukaryota</taxon>
        <taxon>Fungi</taxon>
        <taxon>Dikarya</taxon>
        <taxon>Ascomycota</taxon>
        <taxon>Pezizomycotina</taxon>
        <taxon>Dothideomycetes</taxon>
        <taxon>Pleosporomycetidae</taxon>
        <taxon>Pleosporales</taxon>
        <taxon>Massarineae</taxon>
        <taxon>Didymosphaeriaceae</taxon>
        <taxon>Bimuria</taxon>
    </lineage>
</organism>
<evidence type="ECO:0000256" key="1">
    <source>
        <dbReference type="SAM" id="MobiDB-lite"/>
    </source>
</evidence>
<gene>
    <name evidence="2" type="ORF">BU23DRAFT_247621</name>
</gene>
<protein>
    <submittedName>
        <fullName evidence="2">Uncharacterized protein</fullName>
    </submittedName>
</protein>
<name>A0A6A5UYV2_9PLEO</name>
<feature type="compositionally biased region" description="Basic and acidic residues" evidence="1">
    <location>
        <begin position="20"/>
        <end position="39"/>
    </location>
</feature>
<dbReference type="AlphaFoldDB" id="A0A6A5UYV2"/>
<feature type="region of interest" description="Disordered" evidence="1">
    <location>
        <begin position="1"/>
        <end position="67"/>
    </location>
</feature>
<dbReference type="EMBL" id="ML976714">
    <property type="protein sequence ID" value="KAF1969002.1"/>
    <property type="molecule type" value="Genomic_DNA"/>
</dbReference>
<evidence type="ECO:0000313" key="2">
    <source>
        <dbReference type="EMBL" id="KAF1969002.1"/>
    </source>
</evidence>
<keyword evidence="3" id="KW-1185">Reference proteome</keyword>
<accession>A0A6A5UYV2</accession>